<gene>
    <name evidence="2" type="ORF">CC85DRAFT_328259</name>
</gene>
<evidence type="ECO:0000313" key="2">
    <source>
        <dbReference type="EMBL" id="KLT42361.1"/>
    </source>
</evidence>
<accession>A0A0J0XMM5</accession>
<dbReference type="RefSeq" id="XP_018278852.1">
    <property type="nucleotide sequence ID" value="XM_018426677.1"/>
</dbReference>
<dbReference type="AlphaFoldDB" id="A0A0J0XMM5"/>
<proteinExistence type="predicted"/>
<organism evidence="2 3">
    <name type="scientific">Cutaneotrichosporon oleaginosum</name>
    <dbReference type="NCBI Taxonomy" id="879819"/>
    <lineage>
        <taxon>Eukaryota</taxon>
        <taxon>Fungi</taxon>
        <taxon>Dikarya</taxon>
        <taxon>Basidiomycota</taxon>
        <taxon>Agaricomycotina</taxon>
        <taxon>Tremellomycetes</taxon>
        <taxon>Trichosporonales</taxon>
        <taxon>Trichosporonaceae</taxon>
        <taxon>Cutaneotrichosporon</taxon>
    </lineage>
</organism>
<protein>
    <submittedName>
        <fullName evidence="2">Uncharacterized protein</fullName>
    </submittedName>
</protein>
<evidence type="ECO:0000256" key="1">
    <source>
        <dbReference type="SAM" id="MobiDB-lite"/>
    </source>
</evidence>
<name>A0A0J0XMM5_9TREE</name>
<feature type="compositionally biased region" description="Acidic residues" evidence="1">
    <location>
        <begin position="220"/>
        <end position="232"/>
    </location>
</feature>
<evidence type="ECO:0000313" key="3">
    <source>
        <dbReference type="Proteomes" id="UP000053611"/>
    </source>
</evidence>
<feature type="region of interest" description="Disordered" evidence="1">
    <location>
        <begin position="140"/>
        <end position="159"/>
    </location>
</feature>
<reference evidence="2 3" key="1">
    <citation type="submission" date="2015-03" db="EMBL/GenBank/DDBJ databases">
        <title>Genomics and transcriptomics of the oil-accumulating basidiomycete yeast T. oleaginosus allow insights into substrate utilization and the diverse evolutionary trajectories of mating systems in fungi.</title>
        <authorList>
            <consortium name="DOE Joint Genome Institute"/>
            <person name="Kourist R."/>
            <person name="Kracht O."/>
            <person name="Bracharz F."/>
            <person name="Lipzen A."/>
            <person name="Nolan M."/>
            <person name="Ohm R."/>
            <person name="Grigoriev I."/>
            <person name="Sun S."/>
            <person name="Heitman J."/>
            <person name="Bruck T."/>
            <person name="Nowrousian M."/>
        </authorList>
    </citation>
    <scope>NUCLEOTIDE SEQUENCE [LARGE SCALE GENOMIC DNA]</scope>
    <source>
        <strain evidence="2 3">IBC0246</strain>
    </source>
</reference>
<dbReference type="EMBL" id="KQ087206">
    <property type="protein sequence ID" value="KLT42361.1"/>
    <property type="molecule type" value="Genomic_DNA"/>
</dbReference>
<dbReference type="GeneID" id="28987280"/>
<dbReference type="Proteomes" id="UP000053611">
    <property type="component" value="Unassembled WGS sequence"/>
</dbReference>
<feature type="region of interest" description="Disordered" evidence="1">
    <location>
        <begin position="194"/>
        <end position="244"/>
    </location>
</feature>
<sequence length="309" mass="34131">MSKPHPYCRTDAHARTSLYFSRLRTWFRDRLLAWVTVAGSRPPTVARETEQDGHISGYLVYESVYDAELILATWETAVGVQFLDLRIAPDFPPPLVLPSPTAGPTTLPVPELRSPSVHGAPYFSQPYAATTPRRIVPAERAGEEGGESAEGEVGSGGADVDVDVQDVFRVMRVWGPVRTISIVSGCEEVREGVLEYSDGGEGPSPRKMGRGKRRAAEAATDADDTDDADADDANTNATNAPRKKRRTPWRVDVAFWYEEDADRLQREWDGVLAGWRADVSVPEWWSGLPTWADHAPRTPYCRPPTPVTS</sequence>
<keyword evidence="3" id="KW-1185">Reference proteome</keyword>